<dbReference type="PANTHER" id="PTHR46586">
    <property type="entry name" value="ANKYRIN REPEAT-CONTAINING PROTEIN"/>
    <property type="match status" value="1"/>
</dbReference>
<name>A0AAD5WYD3_9FUNG</name>
<dbReference type="SMART" id="SM00248">
    <property type="entry name" value="ANK"/>
    <property type="match status" value="4"/>
</dbReference>
<accession>A0AAD5WYD3</accession>
<evidence type="ECO:0000313" key="1">
    <source>
        <dbReference type="EMBL" id="KAJ3040532.1"/>
    </source>
</evidence>
<dbReference type="Proteomes" id="UP001212841">
    <property type="component" value="Unassembled WGS sequence"/>
</dbReference>
<dbReference type="InterPro" id="IPR036770">
    <property type="entry name" value="Ankyrin_rpt-contain_sf"/>
</dbReference>
<comment type="caution">
    <text evidence="1">The sequence shown here is derived from an EMBL/GenBank/DDBJ whole genome shotgun (WGS) entry which is preliminary data.</text>
</comment>
<organism evidence="1 2">
    <name type="scientific">Rhizophlyctis rosea</name>
    <dbReference type="NCBI Taxonomy" id="64517"/>
    <lineage>
        <taxon>Eukaryota</taxon>
        <taxon>Fungi</taxon>
        <taxon>Fungi incertae sedis</taxon>
        <taxon>Chytridiomycota</taxon>
        <taxon>Chytridiomycota incertae sedis</taxon>
        <taxon>Chytridiomycetes</taxon>
        <taxon>Rhizophlyctidales</taxon>
        <taxon>Rhizophlyctidaceae</taxon>
        <taxon>Rhizophlyctis</taxon>
    </lineage>
</organism>
<dbReference type="InterPro" id="IPR052050">
    <property type="entry name" value="SecEffector_AnkRepeat"/>
</dbReference>
<dbReference type="AlphaFoldDB" id="A0AAD5WYD3"/>
<dbReference type="SUPFAM" id="SSF48403">
    <property type="entry name" value="Ankyrin repeat"/>
    <property type="match status" value="1"/>
</dbReference>
<keyword evidence="2" id="KW-1185">Reference proteome</keyword>
<proteinExistence type="predicted"/>
<gene>
    <name evidence="1" type="ORF">HK097_002541</name>
</gene>
<dbReference type="Pfam" id="PF00023">
    <property type="entry name" value="Ank"/>
    <property type="match status" value="1"/>
</dbReference>
<dbReference type="Gene3D" id="1.25.40.20">
    <property type="entry name" value="Ankyrin repeat-containing domain"/>
    <property type="match status" value="1"/>
</dbReference>
<dbReference type="EMBL" id="JADGJD010001551">
    <property type="protein sequence ID" value="KAJ3040532.1"/>
    <property type="molecule type" value="Genomic_DNA"/>
</dbReference>
<dbReference type="PANTHER" id="PTHR46586:SF3">
    <property type="entry name" value="ANKYRIN REPEAT-CONTAINING PROTEIN"/>
    <property type="match status" value="1"/>
</dbReference>
<reference evidence="1" key="1">
    <citation type="submission" date="2020-05" db="EMBL/GenBank/DDBJ databases">
        <title>Phylogenomic resolution of chytrid fungi.</title>
        <authorList>
            <person name="Stajich J.E."/>
            <person name="Amses K."/>
            <person name="Simmons R."/>
            <person name="Seto K."/>
            <person name="Myers J."/>
            <person name="Bonds A."/>
            <person name="Quandt C.A."/>
            <person name="Barry K."/>
            <person name="Liu P."/>
            <person name="Grigoriev I."/>
            <person name="Longcore J.E."/>
            <person name="James T.Y."/>
        </authorList>
    </citation>
    <scope>NUCLEOTIDE SEQUENCE</scope>
    <source>
        <strain evidence="1">JEL0318</strain>
    </source>
</reference>
<dbReference type="InterPro" id="IPR002110">
    <property type="entry name" value="Ankyrin_rpt"/>
</dbReference>
<evidence type="ECO:0000313" key="2">
    <source>
        <dbReference type="Proteomes" id="UP001212841"/>
    </source>
</evidence>
<sequence>MSSTLTPNLQLFPPSQLRFVYETLLKTSKMAKPAYIVSIQWELQNEVKRDVGGVTVKYVGKPVTISPLHGTGTSVVGLLPADERPRVIQPILATSPPPLPTVNFTLTILPADVIYKIALPLSRIERSRFDKVCSHIHSSLDLIALEAARLVALPPSSEERQAVKANIYGKYPGLCNDFTSARQILVTFLASNLITKEDPAGVLGDACYIGDLETVKFILATCPADTLDNEFAFSTACQRGHVSIARLFLHKLPTNPAPNGRWPAHLSQAATEASAAGHFSILQFIFEETALRIDIEGTWMPRLLWNAAKNGHVEIVEYLLSKGAPPTIGKNVVSENKHTLPLIRALHSHGWDPREFNDTAMLEACSKSLIPVVQELSSYGVPLTTPSILTAAEKGDITLLEALLPLGLNTPTNLDAALTRATWSQNHDTCIWLLQHGADWVRSGQNALITRRENEPTTIEFVYKQSPTPIPLEWTLEALEMSTKYKYSSWIKPLFTLASPPGVSLQIHGEQALSEAMRWWDPSGVNIGRVLVQLGVSVQNSVAKAELESWAQSSVGGKKDEFLRLLVCDEEEVRRTFKQMSDDWIRGKQEARSRQMEEQGYATR</sequence>
<protein>
    <submittedName>
        <fullName evidence="1">Uncharacterized protein</fullName>
    </submittedName>
</protein>